<dbReference type="Proteomes" id="UP001239462">
    <property type="component" value="Unassembled WGS sequence"/>
</dbReference>
<reference evidence="1 2" key="1">
    <citation type="submission" date="2023-06" db="EMBL/GenBank/DDBJ databases">
        <title>Roseiconus lacunae JC819 isolated from Gulf of Mannar region, Tamil Nadu.</title>
        <authorList>
            <person name="Pk S."/>
            <person name="Ch S."/>
            <person name="Ch V.R."/>
        </authorList>
    </citation>
    <scope>NUCLEOTIDE SEQUENCE [LARGE SCALE GENOMIC DNA]</scope>
    <source>
        <strain evidence="1 2">JC819</strain>
    </source>
</reference>
<evidence type="ECO:0000313" key="1">
    <source>
        <dbReference type="EMBL" id="MDM4019468.1"/>
    </source>
</evidence>
<keyword evidence="2" id="KW-1185">Reference proteome</keyword>
<evidence type="ECO:0000313" key="2">
    <source>
        <dbReference type="Proteomes" id="UP001239462"/>
    </source>
</evidence>
<dbReference type="RefSeq" id="WP_289167598.1">
    <property type="nucleotide sequence ID" value="NZ_JASZZN010000066.1"/>
</dbReference>
<comment type="caution">
    <text evidence="1">The sequence shown here is derived from an EMBL/GenBank/DDBJ whole genome shotgun (WGS) entry which is preliminary data.</text>
</comment>
<organism evidence="1 2">
    <name type="scientific">Roseiconus lacunae</name>
    <dbReference type="NCBI Taxonomy" id="2605694"/>
    <lineage>
        <taxon>Bacteria</taxon>
        <taxon>Pseudomonadati</taxon>
        <taxon>Planctomycetota</taxon>
        <taxon>Planctomycetia</taxon>
        <taxon>Pirellulales</taxon>
        <taxon>Pirellulaceae</taxon>
        <taxon>Roseiconus</taxon>
    </lineage>
</organism>
<sequence length="77" mass="8999">MIKQARPQAELQYLYRWIGTSSSQKNRRVEVTPSAIGLRRQMTTIRGAELRLKMEQAILDEEEKKLRSKVDNRTPKA</sequence>
<proteinExistence type="predicted"/>
<dbReference type="EMBL" id="JASZZN010000066">
    <property type="protein sequence ID" value="MDM4019468.1"/>
    <property type="molecule type" value="Genomic_DNA"/>
</dbReference>
<name>A0ABT7PSJ1_9BACT</name>
<protein>
    <submittedName>
        <fullName evidence="1">Uncharacterized protein</fullName>
    </submittedName>
</protein>
<gene>
    <name evidence="1" type="ORF">QTN89_28710</name>
</gene>
<accession>A0ABT7PSJ1</accession>